<dbReference type="InterPro" id="IPR003737">
    <property type="entry name" value="GlcNAc_PI_deacetylase-related"/>
</dbReference>
<evidence type="ECO:0000313" key="2">
    <source>
        <dbReference type="EMBL" id="VZO36634.1"/>
    </source>
</evidence>
<reference evidence="2 3" key="1">
    <citation type="submission" date="2019-11" db="EMBL/GenBank/DDBJ databases">
        <authorList>
            <person name="Criscuolo A."/>
        </authorList>
    </citation>
    <scope>NUCLEOTIDE SEQUENCE [LARGE SCALE GENOMIC DNA]</scope>
    <source>
        <strain evidence="2">CIP111667</strain>
    </source>
</reference>
<proteinExistence type="predicted"/>
<accession>A0A7M4DI70</accession>
<dbReference type="GO" id="GO:0016137">
    <property type="term" value="P:glycoside metabolic process"/>
    <property type="evidence" value="ECO:0007669"/>
    <property type="project" value="UniProtKB-ARBA"/>
</dbReference>
<dbReference type="RefSeq" id="WP_156740633.1">
    <property type="nucleotide sequence ID" value="NZ_CACRYJ010000025.1"/>
</dbReference>
<keyword evidence="3" id="KW-1185">Reference proteome</keyword>
<dbReference type="Gene3D" id="3.40.50.10320">
    <property type="entry name" value="LmbE-like"/>
    <property type="match status" value="1"/>
</dbReference>
<dbReference type="Proteomes" id="UP000419743">
    <property type="component" value="Unassembled WGS sequence"/>
</dbReference>
<evidence type="ECO:0000256" key="1">
    <source>
        <dbReference type="ARBA" id="ARBA00022833"/>
    </source>
</evidence>
<protein>
    <submittedName>
        <fullName evidence="2">GlcNAc-PI de-N-acetylase</fullName>
    </submittedName>
</protein>
<comment type="caution">
    <text evidence="2">The sequence shown here is derived from an EMBL/GenBank/DDBJ whole genome shotgun (WGS) entry which is preliminary data.</text>
</comment>
<evidence type="ECO:0000313" key="3">
    <source>
        <dbReference type="Proteomes" id="UP000419743"/>
    </source>
</evidence>
<dbReference type="EMBL" id="CACRYJ010000025">
    <property type="protein sequence ID" value="VZO36634.1"/>
    <property type="molecule type" value="Genomic_DNA"/>
</dbReference>
<dbReference type="AlphaFoldDB" id="A0A7M4DI70"/>
<name>A0A7M4DI70_9MICO</name>
<dbReference type="Pfam" id="PF02585">
    <property type="entry name" value="PIG-L"/>
    <property type="match status" value="1"/>
</dbReference>
<gene>
    <name evidence="2" type="ORF">HALOF300_01821</name>
</gene>
<keyword evidence="1" id="KW-0862">Zinc</keyword>
<dbReference type="SUPFAM" id="SSF102588">
    <property type="entry name" value="LmbE-like"/>
    <property type="match status" value="1"/>
</dbReference>
<sequence length="223" mass="25267">MIGLDLGVDDGQPLRVLALGAHCDDVEIGCGGTLGRLARRPGGLDVRYEVFSSNPQRAEEARAAATDLLREARDVSIWVGEYRESYFPYVGDAIKDRFELVKSEFDPHLVLTHQRHDRHQDHRTISDLTWNTFRDHLILEYEIPKWDGDMGSPNVFVPLSEDDVANKLRVLGEHYASQFAKPWYDDDTFRGLMRLRGMECHAPGRHAEAFYSRKAVLLGGDAS</sequence>
<dbReference type="InterPro" id="IPR024078">
    <property type="entry name" value="LmbE-like_dom_sf"/>
</dbReference>
<organism evidence="2 3">
    <name type="scientific">Occultella aeris</name>
    <dbReference type="NCBI Taxonomy" id="2761496"/>
    <lineage>
        <taxon>Bacteria</taxon>
        <taxon>Bacillati</taxon>
        <taxon>Actinomycetota</taxon>
        <taxon>Actinomycetes</taxon>
        <taxon>Micrococcales</taxon>
        <taxon>Ruaniaceae</taxon>
        <taxon>Occultella</taxon>
    </lineage>
</organism>